<dbReference type="GO" id="GO:0004322">
    <property type="term" value="F:ferroxidase activity"/>
    <property type="evidence" value="ECO:0007669"/>
    <property type="project" value="TreeGrafter"/>
</dbReference>
<dbReference type="InterPro" id="IPR009040">
    <property type="entry name" value="Ferritin-like_diiron"/>
</dbReference>
<comment type="catalytic activity">
    <reaction evidence="7">
        <text>4 Fe(2+) + O2 + 6 H2O = 4 iron(III) oxide-hydroxide + 12 H(+)</text>
        <dbReference type="Rhea" id="RHEA:11972"/>
        <dbReference type="ChEBI" id="CHEBI:15377"/>
        <dbReference type="ChEBI" id="CHEBI:15378"/>
        <dbReference type="ChEBI" id="CHEBI:15379"/>
        <dbReference type="ChEBI" id="CHEBI:29033"/>
        <dbReference type="ChEBI" id="CHEBI:78619"/>
        <dbReference type="EC" id="1.16.3.2"/>
    </reaction>
</comment>
<dbReference type="PANTHER" id="PTHR11431">
    <property type="entry name" value="FERRITIN"/>
    <property type="match status" value="1"/>
</dbReference>
<dbReference type="GO" id="GO:0005829">
    <property type="term" value="C:cytosol"/>
    <property type="evidence" value="ECO:0007669"/>
    <property type="project" value="TreeGrafter"/>
</dbReference>
<feature type="binding site" evidence="6">
    <location>
        <position position="50"/>
    </location>
    <ligand>
        <name>Fe cation</name>
        <dbReference type="ChEBI" id="CHEBI:24875"/>
        <label>1</label>
    </ligand>
</feature>
<feature type="domain" description="Ferritin-like diiron" evidence="8">
    <location>
        <begin position="1"/>
        <end position="145"/>
    </location>
</feature>
<dbReference type="EC" id="1.16.3.2" evidence="7"/>
<dbReference type="EMBL" id="CP006604">
    <property type="protein sequence ID" value="AHA27605.1"/>
    <property type="molecule type" value="Genomic_DNA"/>
</dbReference>
<dbReference type="HOGENOM" id="CLU_065681_1_0_5"/>
<dbReference type="GO" id="GO:0006826">
    <property type="term" value="P:iron ion transport"/>
    <property type="evidence" value="ECO:0007669"/>
    <property type="project" value="InterPro"/>
</dbReference>
<feature type="binding site" evidence="6">
    <location>
        <position position="53"/>
    </location>
    <ligand>
        <name>Fe cation</name>
        <dbReference type="ChEBI" id="CHEBI:24875"/>
        <label>1</label>
    </ligand>
</feature>
<dbReference type="SUPFAM" id="SSF47240">
    <property type="entry name" value="Ferritin-like"/>
    <property type="match status" value="1"/>
</dbReference>
<keyword evidence="4" id="KW-0560">Oxidoreductase</keyword>
<evidence type="ECO:0000256" key="7">
    <source>
        <dbReference type="RuleBase" id="RU361145"/>
    </source>
</evidence>
<protein>
    <recommendedName>
        <fullName evidence="7">Ferritin</fullName>
        <ecNumber evidence="7">1.16.3.2</ecNumber>
    </recommendedName>
</protein>
<dbReference type="GO" id="GO:0008199">
    <property type="term" value="F:ferric iron binding"/>
    <property type="evidence" value="ECO:0007669"/>
    <property type="project" value="InterPro"/>
</dbReference>
<dbReference type="KEGG" id="lar:lam_232"/>
<dbReference type="PROSITE" id="PS50905">
    <property type="entry name" value="FERRITIN_LIKE"/>
    <property type="match status" value="1"/>
</dbReference>
<accession>U6B3T8</accession>
<evidence type="ECO:0000256" key="6">
    <source>
        <dbReference type="PIRSR" id="PIRSR601519-1"/>
    </source>
</evidence>
<name>U6B3T8_9HYPH</name>
<gene>
    <name evidence="9" type="primary">ftn</name>
    <name evidence="9" type="ORF">lam_232</name>
</gene>
<evidence type="ECO:0000256" key="4">
    <source>
        <dbReference type="ARBA" id="ARBA00023002"/>
    </source>
</evidence>
<evidence type="ECO:0000313" key="9">
    <source>
        <dbReference type="EMBL" id="AHA27605.1"/>
    </source>
</evidence>
<dbReference type="PANTHER" id="PTHR11431:SF127">
    <property type="entry name" value="BACTERIAL NON-HEME FERRITIN"/>
    <property type="match status" value="1"/>
</dbReference>
<feature type="binding site" evidence="6">
    <location>
        <position position="17"/>
    </location>
    <ligand>
        <name>Fe cation</name>
        <dbReference type="ChEBI" id="CHEBI:24875"/>
        <label>1</label>
    </ligand>
</feature>
<dbReference type="PATRIC" id="fig|1261131.3.peg.221"/>
<evidence type="ECO:0000256" key="5">
    <source>
        <dbReference type="ARBA" id="ARBA00023004"/>
    </source>
</evidence>
<dbReference type="InterPro" id="IPR009078">
    <property type="entry name" value="Ferritin-like_SF"/>
</dbReference>
<dbReference type="Pfam" id="PF00210">
    <property type="entry name" value="Ferritin"/>
    <property type="match status" value="1"/>
</dbReference>
<dbReference type="GO" id="GO:0006879">
    <property type="term" value="P:intracellular iron ion homeostasis"/>
    <property type="evidence" value="ECO:0007669"/>
    <property type="project" value="UniProtKB-KW"/>
</dbReference>
<comment type="function">
    <text evidence="7">Iron-storage protein.</text>
</comment>
<keyword evidence="5 6" id="KW-0408">Iron</keyword>
<evidence type="ECO:0000256" key="3">
    <source>
        <dbReference type="ARBA" id="ARBA00022723"/>
    </source>
</evidence>
<keyword evidence="7" id="KW-0963">Cytoplasm</keyword>
<comment type="subcellular location">
    <subcellularLocation>
        <location evidence="7">Cytoplasm</location>
    </subcellularLocation>
</comment>
<feature type="binding site" evidence="6">
    <location>
        <position position="94"/>
    </location>
    <ligand>
        <name>Fe cation</name>
        <dbReference type="ChEBI" id="CHEBI:24875"/>
        <label>1</label>
    </ligand>
</feature>
<sequence>MSSTKIYGIVNDLMNIEYKAHYHYMQASSWAAYNNLDGCHSFLLNHAQEEYSHVMRVFKYLIDAGYNAVFYDLPKPEIKSDDVESLFSSIYQHEIIVTKAYDDALISVSEEKDNQTFCFLQWFVNEQIEEITLCRNILDKIKLIGSGPHSLYLIDLEIGKMAKKS</sequence>
<evidence type="ECO:0000259" key="8">
    <source>
        <dbReference type="PROSITE" id="PS50905"/>
    </source>
</evidence>
<dbReference type="InterPro" id="IPR008331">
    <property type="entry name" value="Ferritin_DPS_dom"/>
</dbReference>
<dbReference type="eggNOG" id="COG1528">
    <property type="taxonomic scope" value="Bacteria"/>
</dbReference>
<comment type="similarity">
    <text evidence="1 7">Belongs to the ferritin family. Prokaryotic subfamily.</text>
</comment>
<keyword evidence="2 7" id="KW-0409">Iron storage</keyword>
<evidence type="ECO:0000256" key="1">
    <source>
        <dbReference type="ARBA" id="ARBA00006950"/>
    </source>
</evidence>
<proteinExistence type="inferred from homology"/>
<dbReference type="InterPro" id="IPR001519">
    <property type="entry name" value="Ferritin"/>
</dbReference>
<reference evidence="9 10" key="1">
    <citation type="journal article" date="2014" name="Mol. Plant Microbe Interact.">
        <title>The complete genome sequence of Candidatus Liberibacter americanus, associated with citrus Huanglongbing.</title>
        <authorList>
            <person name="Wulff N.A."/>
            <person name="Zhang S."/>
            <person name="Setubal J.C."/>
            <person name="Almeida N.F."/>
            <person name="Martins E.C."/>
            <person name="Harakava R."/>
            <person name="Kumar D."/>
            <person name="Rangel L.T."/>
            <person name="Foissac X."/>
            <person name="Bove J."/>
            <person name="Gabriel D.W."/>
        </authorList>
    </citation>
    <scope>NUCLEOTIDE SEQUENCE [LARGE SCALE GENOMIC DNA]</scope>
    <source>
        <strain evidence="9 10">Sao Paulo</strain>
    </source>
</reference>
<dbReference type="STRING" id="1261131.lam_232"/>
<keyword evidence="3 6" id="KW-0479">Metal-binding</keyword>
<dbReference type="Proteomes" id="UP000017862">
    <property type="component" value="Chromosome"/>
</dbReference>
<dbReference type="GO" id="GO:0008198">
    <property type="term" value="F:ferrous iron binding"/>
    <property type="evidence" value="ECO:0007669"/>
    <property type="project" value="TreeGrafter"/>
</dbReference>
<feature type="binding site" evidence="6">
    <location>
        <position position="127"/>
    </location>
    <ligand>
        <name>Fe cation</name>
        <dbReference type="ChEBI" id="CHEBI:24875"/>
        <label>1</label>
    </ligand>
</feature>
<evidence type="ECO:0000313" key="10">
    <source>
        <dbReference type="Proteomes" id="UP000017862"/>
    </source>
</evidence>
<dbReference type="RefSeq" id="WP_007556855.1">
    <property type="nucleotide sequence ID" value="NC_022793.1"/>
</dbReference>
<evidence type="ECO:0000256" key="2">
    <source>
        <dbReference type="ARBA" id="ARBA00022434"/>
    </source>
</evidence>
<keyword evidence="10" id="KW-1185">Reference proteome</keyword>
<dbReference type="Gene3D" id="1.20.1260.10">
    <property type="match status" value="1"/>
</dbReference>
<dbReference type="CDD" id="cd01055">
    <property type="entry name" value="Nonheme_Ferritin"/>
    <property type="match status" value="1"/>
</dbReference>
<dbReference type="InterPro" id="IPR012347">
    <property type="entry name" value="Ferritin-like"/>
</dbReference>
<dbReference type="AlphaFoldDB" id="U6B3T8"/>
<organism evidence="9 10">
    <name type="scientific">Candidatus Liberibacter americanus str. Sao Paulo</name>
    <dbReference type="NCBI Taxonomy" id="1261131"/>
    <lineage>
        <taxon>Bacteria</taxon>
        <taxon>Pseudomonadati</taxon>
        <taxon>Pseudomonadota</taxon>
        <taxon>Alphaproteobacteria</taxon>
        <taxon>Hyphomicrobiales</taxon>
        <taxon>Rhizobiaceae</taxon>
        <taxon>Liberibacter</taxon>
    </lineage>
</organism>
<dbReference type="InterPro" id="IPR041719">
    <property type="entry name" value="Ferritin_prok"/>
</dbReference>